<keyword evidence="5" id="KW-0133">Cell shape</keyword>
<evidence type="ECO:0000256" key="8">
    <source>
        <dbReference type="SAM" id="Phobius"/>
    </source>
</evidence>
<evidence type="ECO:0000256" key="1">
    <source>
        <dbReference type="ARBA" id="ARBA00004651"/>
    </source>
</evidence>
<keyword evidence="4 8" id="KW-0812">Transmembrane</keyword>
<dbReference type="RefSeq" id="WP_114482547.1">
    <property type="nucleotide sequence ID" value="NZ_QPJU01000002.1"/>
</dbReference>
<evidence type="ECO:0000256" key="4">
    <source>
        <dbReference type="ARBA" id="ARBA00022692"/>
    </source>
</evidence>
<name>A0A369APK5_9BURK</name>
<evidence type="ECO:0000313" key="9">
    <source>
        <dbReference type="EMBL" id="RCX10983.1"/>
    </source>
</evidence>
<evidence type="ECO:0000313" key="10">
    <source>
        <dbReference type="Proteomes" id="UP000252174"/>
    </source>
</evidence>
<comment type="similarity">
    <text evidence="2">Belongs to the MreD family.</text>
</comment>
<dbReference type="AlphaFoldDB" id="A0A369APK5"/>
<dbReference type="PANTHER" id="PTHR37484">
    <property type="entry name" value="ROD SHAPE-DETERMINING PROTEIN MRED"/>
    <property type="match status" value="1"/>
</dbReference>
<proteinExistence type="inferred from homology"/>
<dbReference type="OrthoDB" id="5297408at2"/>
<gene>
    <name evidence="9" type="ORF">DFR45_102385</name>
</gene>
<evidence type="ECO:0000256" key="7">
    <source>
        <dbReference type="ARBA" id="ARBA00023136"/>
    </source>
</evidence>
<feature type="transmembrane region" description="Helical" evidence="8">
    <location>
        <begin position="12"/>
        <end position="31"/>
    </location>
</feature>
<feature type="transmembrane region" description="Helical" evidence="8">
    <location>
        <begin position="133"/>
        <end position="157"/>
    </location>
</feature>
<evidence type="ECO:0000256" key="2">
    <source>
        <dbReference type="ARBA" id="ARBA00007776"/>
    </source>
</evidence>
<dbReference type="Pfam" id="PF04093">
    <property type="entry name" value="MreD"/>
    <property type="match status" value="1"/>
</dbReference>
<evidence type="ECO:0000256" key="3">
    <source>
        <dbReference type="ARBA" id="ARBA00022475"/>
    </source>
</evidence>
<dbReference type="GO" id="GO:0008360">
    <property type="term" value="P:regulation of cell shape"/>
    <property type="evidence" value="ECO:0007669"/>
    <property type="project" value="UniProtKB-KW"/>
</dbReference>
<dbReference type="InterPro" id="IPR007227">
    <property type="entry name" value="Cell_shape_determining_MreD"/>
</dbReference>
<feature type="transmembrane region" description="Helical" evidence="8">
    <location>
        <begin position="99"/>
        <end position="121"/>
    </location>
</feature>
<reference evidence="9 10" key="1">
    <citation type="submission" date="2018-07" db="EMBL/GenBank/DDBJ databases">
        <title>Genomic Encyclopedia of Type Strains, Phase IV (KMG-IV): sequencing the most valuable type-strain genomes for metagenomic binning, comparative biology and taxonomic classification.</title>
        <authorList>
            <person name="Goeker M."/>
        </authorList>
    </citation>
    <scope>NUCLEOTIDE SEQUENCE [LARGE SCALE GENOMIC DNA]</scope>
    <source>
        <strain evidence="9 10">DSM 100911</strain>
    </source>
</reference>
<accession>A0A369APK5</accession>
<sequence>MIMPPGQPLLLPAKPFFIAASLVAGLALNMLPLGREVWMPDFLMLLLAFWCVHQPQRVGMGVAFVLGLCMDVHATSLLGQHALAYAVLAYGAAALQRRLAWFSAWAQALHVLPLLLLAHAIELALGLAGGGAFPGVAVVVAPLLETLLWPLASWVLLAPQRRPPESDENRPL</sequence>
<keyword evidence="10" id="KW-1185">Reference proteome</keyword>
<comment type="subcellular location">
    <subcellularLocation>
        <location evidence="1">Cell membrane</location>
        <topology evidence="1">Multi-pass membrane protein</topology>
    </subcellularLocation>
</comment>
<keyword evidence="7 8" id="KW-0472">Membrane</keyword>
<evidence type="ECO:0000256" key="5">
    <source>
        <dbReference type="ARBA" id="ARBA00022960"/>
    </source>
</evidence>
<dbReference type="NCBIfam" id="TIGR03426">
    <property type="entry name" value="shape_MreD"/>
    <property type="match status" value="1"/>
</dbReference>
<dbReference type="InterPro" id="IPR026034">
    <property type="entry name" value="MreD_proteobac"/>
</dbReference>
<protein>
    <submittedName>
        <fullName evidence="9">Rod shape-determining protein MreD</fullName>
    </submittedName>
</protein>
<dbReference type="PANTHER" id="PTHR37484:SF1">
    <property type="entry name" value="ROD SHAPE-DETERMINING PROTEIN MRED"/>
    <property type="match status" value="1"/>
</dbReference>
<dbReference type="PIRSF" id="PIRSF018472">
    <property type="entry name" value="MreD_proteobac"/>
    <property type="match status" value="1"/>
</dbReference>
<comment type="caution">
    <text evidence="9">The sequence shown here is derived from an EMBL/GenBank/DDBJ whole genome shotgun (WGS) entry which is preliminary data.</text>
</comment>
<dbReference type="EMBL" id="QPJU01000002">
    <property type="protein sequence ID" value="RCX10983.1"/>
    <property type="molecule type" value="Genomic_DNA"/>
</dbReference>
<dbReference type="Proteomes" id="UP000252174">
    <property type="component" value="Unassembled WGS sequence"/>
</dbReference>
<keyword evidence="3" id="KW-1003">Cell membrane</keyword>
<evidence type="ECO:0000256" key="6">
    <source>
        <dbReference type="ARBA" id="ARBA00022989"/>
    </source>
</evidence>
<organism evidence="9 10">
    <name type="scientific">Extensimonas vulgaris</name>
    <dbReference type="NCBI Taxonomy" id="1031594"/>
    <lineage>
        <taxon>Bacteria</taxon>
        <taxon>Pseudomonadati</taxon>
        <taxon>Pseudomonadota</taxon>
        <taxon>Betaproteobacteria</taxon>
        <taxon>Burkholderiales</taxon>
        <taxon>Comamonadaceae</taxon>
        <taxon>Extensimonas</taxon>
    </lineage>
</organism>
<keyword evidence="6 8" id="KW-1133">Transmembrane helix</keyword>
<dbReference type="GO" id="GO:0005886">
    <property type="term" value="C:plasma membrane"/>
    <property type="evidence" value="ECO:0007669"/>
    <property type="project" value="UniProtKB-SubCell"/>
</dbReference>